<proteinExistence type="predicted"/>
<gene>
    <name evidence="2" type="ORF">MOC45_02910</name>
</gene>
<reference evidence="2" key="1">
    <citation type="submission" date="2022-02" db="EMBL/GenBank/DDBJ databases">
        <title>Crop Bioprotection Bacillus Genome Sequencing.</title>
        <authorList>
            <person name="Dunlap C."/>
        </authorList>
    </citation>
    <scope>NUCLEOTIDE SEQUENCE</scope>
    <source>
        <strain evidence="2">M18B4</strain>
    </source>
</reference>
<dbReference type="Proteomes" id="UP001070352">
    <property type="component" value="Unassembled WGS sequence"/>
</dbReference>
<dbReference type="InterPro" id="IPR036388">
    <property type="entry name" value="WH-like_DNA-bd_sf"/>
</dbReference>
<protein>
    <submittedName>
        <fullName evidence="2">Helix-turn-helix domain-containing protein</fullName>
    </submittedName>
</protein>
<dbReference type="Pfam" id="PF13730">
    <property type="entry name" value="HTH_36"/>
    <property type="match status" value="1"/>
</dbReference>
<sequence>MSTKVSVSDEKQFIYRDSFNKGHIQTPSMVENCLNLSNDAKTVYSNILNHVYEKGHYAFPSTYKLAISSSCSVNSVVSYINELVSKGLIEKETRGRGRSNHYHVKDVHQVPLLIVSEMFWRSMSKLTHLYGWRKILPAKDKILKFMEENNYRLQDMSTDEDSEKQLIELLKHVLRGGDLEVGLLPRNMKYQKPTAKEEQTISSTAAEEENAQNSRKKRNVPVGDKKNHWGLMAVSDWGVEQFKEYYYDKYLDKTGHAHPRNIKKHTGMMRNVIRNTGGKELLKKYIDGVFDIGYDNLTLDYLSSNRIGEVQTYLLNGKKPFYIEKKEPKKRETESVLVQPTETLSSEEMLKKMLGGND</sequence>
<evidence type="ECO:0000256" key="1">
    <source>
        <dbReference type="SAM" id="MobiDB-lite"/>
    </source>
</evidence>
<evidence type="ECO:0000313" key="3">
    <source>
        <dbReference type="Proteomes" id="UP001070352"/>
    </source>
</evidence>
<comment type="caution">
    <text evidence="2">The sequence shown here is derived from an EMBL/GenBank/DDBJ whole genome shotgun (WGS) entry which is preliminary data.</text>
</comment>
<dbReference type="EMBL" id="JALANJ010000003">
    <property type="protein sequence ID" value="MCY8119562.1"/>
    <property type="molecule type" value="Genomic_DNA"/>
</dbReference>
<evidence type="ECO:0000313" key="2">
    <source>
        <dbReference type="EMBL" id="MCY8119562.1"/>
    </source>
</evidence>
<accession>A0A9Q4DPK6</accession>
<dbReference type="AlphaFoldDB" id="A0A9Q4DPK6"/>
<feature type="region of interest" description="Disordered" evidence="1">
    <location>
        <begin position="190"/>
        <end position="222"/>
    </location>
</feature>
<name>A0A9Q4DPK6_BACSC</name>
<dbReference type="Gene3D" id="1.10.10.10">
    <property type="entry name" value="Winged helix-like DNA-binding domain superfamily/Winged helix DNA-binding domain"/>
    <property type="match status" value="1"/>
</dbReference>
<organism evidence="2 3">
    <name type="scientific">Bacillus spizizenii</name>
    <name type="common">Bacillus subtilis subsp. spizizenii</name>
    <dbReference type="NCBI Taxonomy" id="96241"/>
    <lineage>
        <taxon>Bacteria</taxon>
        <taxon>Bacillati</taxon>
        <taxon>Bacillota</taxon>
        <taxon>Bacilli</taxon>
        <taxon>Bacillales</taxon>
        <taxon>Bacillaceae</taxon>
        <taxon>Bacillus</taxon>
    </lineage>
</organism>